<dbReference type="EMBL" id="CAJVQC010111448">
    <property type="protein sequence ID" value="CAG8835262.1"/>
    <property type="molecule type" value="Genomic_DNA"/>
</dbReference>
<accession>A0ACA9SE50</accession>
<feature type="non-terminal residue" evidence="1">
    <location>
        <position position="152"/>
    </location>
</feature>
<evidence type="ECO:0000313" key="1">
    <source>
        <dbReference type="EMBL" id="CAG8835262.1"/>
    </source>
</evidence>
<gene>
    <name evidence="1" type="ORF">RPERSI_LOCUS29484</name>
</gene>
<feature type="non-terminal residue" evidence="1">
    <location>
        <position position="1"/>
    </location>
</feature>
<comment type="caution">
    <text evidence="1">The sequence shown here is derived from an EMBL/GenBank/DDBJ whole genome shotgun (WGS) entry which is preliminary data.</text>
</comment>
<keyword evidence="2" id="KW-1185">Reference proteome</keyword>
<dbReference type="Proteomes" id="UP000789920">
    <property type="component" value="Unassembled WGS sequence"/>
</dbReference>
<name>A0ACA9SE50_9GLOM</name>
<sequence>GPCPRCGDTFATNQKFKYHLTEKKYSCAPRNILQATGSRLRKKVKELGDKDRGQPKNLAETKALYNELLQLDPNTYFRPVTEEEKHEEQGFFDEPEIKEANLQHETSPMTAKNMFKIDGAEYAFSTWFTETKKIDLASVILEAENEDEAMQE</sequence>
<reference evidence="1" key="1">
    <citation type="submission" date="2021-06" db="EMBL/GenBank/DDBJ databases">
        <authorList>
            <person name="Kallberg Y."/>
            <person name="Tangrot J."/>
            <person name="Rosling A."/>
        </authorList>
    </citation>
    <scope>NUCLEOTIDE SEQUENCE</scope>
    <source>
        <strain evidence="1">MA461A</strain>
    </source>
</reference>
<proteinExistence type="predicted"/>
<protein>
    <submittedName>
        <fullName evidence="1">18656_t:CDS:1</fullName>
    </submittedName>
</protein>
<organism evidence="1 2">
    <name type="scientific">Racocetra persica</name>
    <dbReference type="NCBI Taxonomy" id="160502"/>
    <lineage>
        <taxon>Eukaryota</taxon>
        <taxon>Fungi</taxon>
        <taxon>Fungi incertae sedis</taxon>
        <taxon>Mucoromycota</taxon>
        <taxon>Glomeromycotina</taxon>
        <taxon>Glomeromycetes</taxon>
        <taxon>Diversisporales</taxon>
        <taxon>Gigasporaceae</taxon>
        <taxon>Racocetra</taxon>
    </lineage>
</organism>
<evidence type="ECO:0000313" key="2">
    <source>
        <dbReference type="Proteomes" id="UP000789920"/>
    </source>
</evidence>